<feature type="transmembrane region" description="Helical" evidence="6">
    <location>
        <begin position="20"/>
        <end position="43"/>
    </location>
</feature>
<gene>
    <name evidence="9" type="ORF">IPJ48_03655</name>
</gene>
<keyword evidence="2" id="KW-1003">Cell membrane</keyword>
<dbReference type="Proteomes" id="UP000886602">
    <property type="component" value="Unassembled WGS sequence"/>
</dbReference>
<evidence type="ECO:0000256" key="4">
    <source>
        <dbReference type="ARBA" id="ARBA00022989"/>
    </source>
</evidence>
<dbReference type="InterPro" id="IPR051125">
    <property type="entry name" value="ABC-4/HrtB_transporter"/>
</dbReference>
<feature type="domain" description="MacB-like periplasmic core" evidence="8">
    <location>
        <begin position="18"/>
        <end position="225"/>
    </location>
</feature>
<keyword evidence="5 6" id="KW-0472">Membrane</keyword>
<accession>A0A9D7FC34</accession>
<dbReference type="EMBL" id="JADJNC010000005">
    <property type="protein sequence ID" value="MBK7422250.1"/>
    <property type="molecule type" value="Genomic_DNA"/>
</dbReference>
<organism evidence="9 10">
    <name type="scientific">Candidatus Propionivibrio dominans</name>
    <dbReference type="NCBI Taxonomy" id="2954373"/>
    <lineage>
        <taxon>Bacteria</taxon>
        <taxon>Pseudomonadati</taxon>
        <taxon>Pseudomonadota</taxon>
        <taxon>Betaproteobacteria</taxon>
        <taxon>Rhodocyclales</taxon>
        <taxon>Rhodocyclaceae</taxon>
        <taxon>Propionivibrio</taxon>
    </lineage>
</organism>
<reference evidence="9" key="1">
    <citation type="submission" date="2020-10" db="EMBL/GenBank/DDBJ databases">
        <title>Connecting structure to function with the recovery of over 1000 high-quality activated sludge metagenome-assembled genomes encoding full-length rRNA genes using long-read sequencing.</title>
        <authorList>
            <person name="Singleton C.M."/>
            <person name="Petriglieri F."/>
            <person name="Kristensen J.M."/>
            <person name="Kirkegaard R.H."/>
            <person name="Michaelsen T.Y."/>
            <person name="Andersen M.H."/>
            <person name="Karst S.M."/>
            <person name="Dueholm M.S."/>
            <person name="Nielsen P.H."/>
            <person name="Albertsen M."/>
        </authorList>
    </citation>
    <scope>NUCLEOTIDE SEQUENCE</scope>
    <source>
        <strain evidence="9">EsbW_18-Q3-R4-48_MAXAC.044</strain>
    </source>
</reference>
<dbReference type="GO" id="GO:0005886">
    <property type="term" value="C:plasma membrane"/>
    <property type="evidence" value="ECO:0007669"/>
    <property type="project" value="UniProtKB-SubCell"/>
</dbReference>
<proteinExistence type="predicted"/>
<comment type="subcellular location">
    <subcellularLocation>
        <location evidence="1">Cell membrane</location>
        <topology evidence="1">Multi-pass membrane protein</topology>
    </subcellularLocation>
</comment>
<dbReference type="Pfam" id="PF02687">
    <property type="entry name" value="FtsX"/>
    <property type="match status" value="1"/>
</dbReference>
<feature type="transmembrane region" description="Helical" evidence="6">
    <location>
        <begin position="350"/>
        <end position="370"/>
    </location>
</feature>
<keyword evidence="4 6" id="KW-1133">Transmembrane helix</keyword>
<evidence type="ECO:0000256" key="3">
    <source>
        <dbReference type="ARBA" id="ARBA00022692"/>
    </source>
</evidence>
<evidence type="ECO:0000256" key="6">
    <source>
        <dbReference type="SAM" id="Phobius"/>
    </source>
</evidence>
<dbReference type="AlphaFoldDB" id="A0A9D7FC34"/>
<evidence type="ECO:0000259" key="7">
    <source>
        <dbReference type="Pfam" id="PF02687"/>
    </source>
</evidence>
<name>A0A9D7FC34_9RHOO</name>
<evidence type="ECO:0000256" key="1">
    <source>
        <dbReference type="ARBA" id="ARBA00004651"/>
    </source>
</evidence>
<dbReference type="PANTHER" id="PTHR43738">
    <property type="entry name" value="ABC TRANSPORTER, MEMBRANE PROTEIN"/>
    <property type="match status" value="1"/>
</dbReference>
<feature type="transmembrane region" description="Helical" evidence="6">
    <location>
        <begin position="311"/>
        <end position="330"/>
    </location>
</feature>
<evidence type="ECO:0000256" key="2">
    <source>
        <dbReference type="ARBA" id="ARBA00022475"/>
    </source>
</evidence>
<evidence type="ECO:0000313" key="9">
    <source>
        <dbReference type="EMBL" id="MBK7422250.1"/>
    </source>
</evidence>
<comment type="caution">
    <text evidence="9">The sequence shown here is derived from an EMBL/GenBank/DDBJ whole genome shotgun (WGS) entry which is preliminary data.</text>
</comment>
<dbReference type="InterPro" id="IPR025857">
    <property type="entry name" value="MacB_PCD"/>
</dbReference>
<evidence type="ECO:0000313" key="10">
    <source>
        <dbReference type="Proteomes" id="UP000886602"/>
    </source>
</evidence>
<feature type="domain" description="ABC3 transporter permease C-terminal" evidence="7">
    <location>
        <begin position="261"/>
        <end position="376"/>
    </location>
</feature>
<dbReference type="Pfam" id="PF12704">
    <property type="entry name" value="MacB_PCD"/>
    <property type="match status" value="1"/>
</dbReference>
<feature type="transmembrane region" description="Helical" evidence="6">
    <location>
        <begin position="254"/>
        <end position="275"/>
    </location>
</feature>
<evidence type="ECO:0000259" key="8">
    <source>
        <dbReference type="Pfam" id="PF12704"/>
    </source>
</evidence>
<sequence length="385" mass="42239">MFVLKLLLKNAFRHRLRTLLTMVGMIVAVCAFGLLRTIIDAWYAGAEGTSSTRLVTRNAISLTFVLPLNYADRVRRVEGVTGVSWSNWFGGVYITERNFFPQFAVEPASYLALYPEYILPEAEKKAFLLDRQGAVVGRKLANQYGWKVGDQIPLRGTIFPGTWTFTLRGIWDGVDARTDEAQMLFHWKLLSENLRARGGQNADHVGVYIVGIDEPNNAPLISQRIDAQFKNSLAETLTETEKAFQLGFVSMSEAILVAVNAVSYVIIVIIMAVMANTMMMTARERLAEYATLKALGFPPAFVVKLLFGESLVIALGGGILGMLLTLPLAAAFAKAVGTLFPVFVVSDTTMLLQLAASVTVGAIAAAWPAWKMSRIDIVNGLRHVG</sequence>
<protein>
    <submittedName>
        <fullName evidence="9">ABC transporter permease</fullName>
    </submittedName>
</protein>
<keyword evidence="3 6" id="KW-0812">Transmembrane</keyword>
<evidence type="ECO:0000256" key="5">
    <source>
        <dbReference type="ARBA" id="ARBA00023136"/>
    </source>
</evidence>
<dbReference type="PANTHER" id="PTHR43738:SF3">
    <property type="entry name" value="ABC TRANSPORTER PERMEASE"/>
    <property type="match status" value="1"/>
</dbReference>
<dbReference type="InterPro" id="IPR003838">
    <property type="entry name" value="ABC3_permease_C"/>
</dbReference>